<dbReference type="EMBL" id="BMVB01000001">
    <property type="protein sequence ID" value="GHC33163.1"/>
    <property type="molecule type" value="Genomic_DNA"/>
</dbReference>
<reference evidence="1" key="2">
    <citation type="submission" date="2020-09" db="EMBL/GenBank/DDBJ databases">
        <authorList>
            <person name="Sun Q."/>
            <person name="Ohkuma M."/>
        </authorList>
    </citation>
    <scope>NUCLEOTIDE SEQUENCE</scope>
    <source>
        <strain evidence="1">JCM 4633</strain>
    </source>
</reference>
<evidence type="ECO:0000313" key="1">
    <source>
        <dbReference type="EMBL" id="GHC33163.1"/>
    </source>
</evidence>
<reference evidence="1" key="1">
    <citation type="journal article" date="2014" name="Int. J. Syst. Evol. Microbiol.">
        <title>Complete genome sequence of Corynebacterium casei LMG S-19264T (=DSM 44701T), isolated from a smear-ripened cheese.</title>
        <authorList>
            <consortium name="US DOE Joint Genome Institute (JGI-PGF)"/>
            <person name="Walter F."/>
            <person name="Albersmeier A."/>
            <person name="Kalinowski J."/>
            <person name="Ruckert C."/>
        </authorList>
    </citation>
    <scope>NUCLEOTIDE SEQUENCE</scope>
    <source>
        <strain evidence="1">JCM 4633</strain>
    </source>
</reference>
<gene>
    <name evidence="1" type="ORF">GCM10010507_01930</name>
</gene>
<dbReference type="RefSeq" id="WP_190107641.1">
    <property type="nucleotide sequence ID" value="NZ_BMVB01000001.1"/>
</dbReference>
<name>A0A918WE91_STRCJ</name>
<proteinExistence type="predicted"/>
<evidence type="ECO:0000313" key="2">
    <source>
        <dbReference type="Proteomes" id="UP000646244"/>
    </source>
</evidence>
<comment type="caution">
    <text evidence="1">The sequence shown here is derived from an EMBL/GenBank/DDBJ whole genome shotgun (WGS) entry which is preliminary data.</text>
</comment>
<dbReference type="AlphaFoldDB" id="A0A918WE91"/>
<accession>A0A918WE91</accession>
<organism evidence="1 2">
    <name type="scientific">Streptomyces cinnamoneus</name>
    <name type="common">Streptoverticillium cinnamoneum</name>
    <dbReference type="NCBI Taxonomy" id="53446"/>
    <lineage>
        <taxon>Bacteria</taxon>
        <taxon>Bacillati</taxon>
        <taxon>Actinomycetota</taxon>
        <taxon>Actinomycetes</taxon>
        <taxon>Kitasatosporales</taxon>
        <taxon>Streptomycetaceae</taxon>
        <taxon>Streptomyces</taxon>
        <taxon>Streptomyces cinnamoneus group</taxon>
    </lineage>
</organism>
<sequence length="56" mass="6493">MDVDPEEIVTVEMCWDNGGWMPNLYSRNITRRQLTHLLTKLDELADATDEAQERTA</sequence>
<protein>
    <submittedName>
        <fullName evidence="1">Uncharacterized protein</fullName>
    </submittedName>
</protein>
<dbReference type="Proteomes" id="UP000646244">
    <property type="component" value="Unassembled WGS sequence"/>
</dbReference>